<reference evidence="1" key="1">
    <citation type="submission" date="2018-09" db="EMBL/GenBank/DDBJ databases">
        <title>The microbial basis of impaired wound healing: differential roles for pathogens, 'bystanders', and strain-level diversification in clinical outcomes.</title>
        <authorList>
            <person name="Kalan L.R."/>
            <person name="Meisel J.S."/>
            <person name="Loesche M.A."/>
            <person name="Horwinski J."/>
            <person name="Soaita I."/>
            <person name="Chen X."/>
            <person name="Gardner S.E."/>
            <person name="Grice E.A."/>
        </authorList>
    </citation>
    <scope>NUCLEOTIDE SEQUENCE</scope>
    <source>
        <strain evidence="1">LK35</strain>
    </source>
</reference>
<gene>
    <name evidence="1" type="ORF">D7S40_07370</name>
</gene>
<dbReference type="AlphaFoldDB" id="A0A659I6R0"/>
<accession>A0A659I6R0</accession>
<protein>
    <submittedName>
        <fullName evidence="1">Abi family protein</fullName>
    </submittedName>
</protein>
<comment type="caution">
    <text evidence="1">The sequence shown here is derived from an EMBL/GenBank/DDBJ whole genome shotgun (WGS) entry which is preliminary data.</text>
</comment>
<name>A0A659I6R0_STAAU</name>
<dbReference type="InterPro" id="IPR011664">
    <property type="entry name" value="Abi_system_AbiD/AbiF-like"/>
</dbReference>
<dbReference type="EMBL" id="RAQZ01000002">
    <property type="protein sequence ID" value="KAA1273963.1"/>
    <property type="molecule type" value="Genomic_DNA"/>
</dbReference>
<sequence>MDKSLEINLKELEGIMYKEKVIDVKEYDNLKVTFETLNDAPKSEIPTPFTIEQMLYKLETKNLYFPEIKSKEKCVELLHSVGYYNLKHFMYNEFGKDEPKNFDEVYILYKFDRYLLKQLFSLVNMLETHIRNIILEVYMLEIEYNNKPSTLFYLDKDLYFEKVNDEYKYSAKKLKEFNRLQNVFWRAIEKKKSNDNVKHNIKKYNIIPAWVLFQNFSFGDLSTFYRTTLPTYRNKVSKRIENLIEKNTGISIKLPEKLLCAWLNSIRFLRNRIAHTDIIYGINFTNTCAKHHSDEEMYVNIEKYKYQQRLVTFLLAMKKIFMSMPENNIIEWNETLTKIENKCSEHNFIKLSRLGVIENNLSYFKITK</sequence>
<organism evidence="1">
    <name type="scientific">Staphylococcus aureus</name>
    <dbReference type="NCBI Taxonomy" id="1280"/>
    <lineage>
        <taxon>Bacteria</taxon>
        <taxon>Bacillati</taxon>
        <taxon>Bacillota</taxon>
        <taxon>Bacilli</taxon>
        <taxon>Bacillales</taxon>
        <taxon>Staphylococcaceae</taxon>
        <taxon>Staphylococcus</taxon>
    </lineage>
</organism>
<evidence type="ECO:0000313" key="1">
    <source>
        <dbReference type="EMBL" id="KAA1273963.1"/>
    </source>
</evidence>
<dbReference type="InterPro" id="IPR017034">
    <property type="entry name" value="Abi_system_AbiD/AbiF"/>
</dbReference>
<proteinExistence type="predicted"/>
<dbReference type="RefSeq" id="WP_000361524.1">
    <property type="nucleotide sequence ID" value="NZ_AP015012.1"/>
</dbReference>
<dbReference type="PIRSF" id="PIRSF034934">
    <property type="entry name" value="AbiF_AbiD"/>
    <property type="match status" value="1"/>
</dbReference>
<dbReference type="OMA" id="GYYHGYK"/>
<dbReference type="Pfam" id="PF07751">
    <property type="entry name" value="Abi_2"/>
    <property type="match status" value="1"/>
</dbReference>